<evidence type="ECO:0000256" key="4">
    <source>
        <dbReference type="ARBA" id="ARBA00023015"/>
    </source>
</evidence>
<evidence type="ECO:0000256" key="1">
    <source>
        <dbReference type="ARBA" id="ARBA00005384"/>
    </source>
</evidence>
<dbReference type="InterPro" id="IPR015424">
    <property type="entry name" value="PyrdxlP-dep_Trfase"/>
</dbReference>
<dbReference type="EMBL" id="CP001349">
    <property type="protein sequence ID" value="ACL58923.1"/>
    <property type="molecule type" value="Genomic_DNA"/>
</dbReference>
<keyword evidence="4" id="KW-0805">Transcription regulation</keyword>
<keyword evidence="5" id="KW-0238">DNA-binding</keyword>
<keyword evidence="10" id="KW-1185">Reference proteome</keyword>
<dbReference type="PANTHER" id="PTHR46577">
    <property type="entry name" value="HTH-TYPE TRANSCRIPTIONAL REGULATORY PROTEIN GABR"/>
    <property type="match status" value="1"/>
</dbReference>
<reference evidence="9 10" key="1">
    <citation type="submission" date="2009-01" db="EMBL/GenBank/DDBJ databases">
        <title>Complete sequence of chromosome of Methylobacterium nodulans ORS 2060.</title>
        <authorList>
            <consortium name="US DOE Joint Genome Institute"/>
            <person name="Lucas S."/>
            <person name="Copeland A."/>
            <person name="Lapidus A."/>
            <person name="Glavina del Rio T."/>
            <person name="Dalin E."/>
            <person name="Tice H."/>
            <person name="Bruce D."/>
            <person name="Goodwin L."/>
            <person name="Pitluck S."/>
            <person name="Sims D."/>
            <person name="Brettin T."/>
            <person name="Detter J.C."/>
            <person name="Han C."/>
            <person name="Larimer F."/>
            <person name="Land M."/>
            <person name="Hauser L."/>
            <person name="Kyrpides N."/>
            <person name="Ivanova N."/>
            <person name="Marx C.J."/>
            <person name="Richardson P."/>
        </authorList>
    </citation>
    <scope>NUCLEOTIDE SEQUENCE [LARGE SCALE GENOMIC DNA]</scope>
    <source>
        <strain evidence="10">LMG 21967 / CNCM I-2342 / ORS 2060</strain>
    </source>
</reference>
<dbReference type="InterPro" id="IPR004839">
    <property type="entry name" value="Aminotransferase_I/II_large"/>
</dbReference>
<organism evidence="9 10">
    <name type="scientific">Methylobacterium nodulans (strain LMG 21967 / CNCM I-2342 / ORS 2060)</name>
    <dbReference type="NCBI Taxonomy" id="460265"/>
    <lineage>
        <taxon>Bacteria</taxon>
        <taxon>Pseudomonadati</taxon>
        <taxon>Pseudomonadota</taxon>
        <taxon>Alphaproteobacteria</taxon>
        <taxon>Hyphomicrobiales</taxon>
        <taxon>Methylobacteriaceae</taxon>
        <taxon>Methylobacterium</taxon>
    </lineage>
</organism>
<dbReference type="HOGENOM" id="CLU_017584_0_0_5"/>
<evidence type="ECO:0000313" key="9">
    <source>
        <dbReference type="EMBL" id="ACL58923.1"/>
    </source>
</evidence>
<dbReference type="CDD" id="cd07377">
    <property type="entry name" value="WHTH_GntR"/>
    <property type="match status" value="1"/>
</dbReference>
<name>B8ITK7_METNO</name>
<proteinExistence type="inferred from homology"/>
<dbReference type="GO" id="GO:0030170">
    <property type="term" value="F:pyridoxal phosphate binding"/>
    <property type="evidence" value="ECO:0007669"/>
    <property type="project" value="InterPro"/>
</dbReference>
<dbReference type="CDD" id="cd00609">
    <property type="entry name" value="AAT_like"/>
    <property type="match status" value="1"/>
</dbReference>
<dbReference type="GO" id="GO:0003700">
    <property type="term" value="F:DNA-binding transcription factor activity"/>
    <property type="evidence" value="ECO:0007669"/>
    <property type="project" value="InterPro"/>
</dbReference>
<dbReference type="Gene3D" id="3.40.640.10">
    <property type="entry name" value="Type I PLP-dependent aspartate aminotransferase-like (Major domain)"/>
    <property type="match status" value="1"/>
</dbReference>
<dbReference type="Pfam" id="PF00392">
    <property type="entry name" value="GntR"/>
    <property type="match status" value="1"/>
</dbReference>
<keyword evidence="9" id="KW-0032">Aminotransferase</keyword>
<keyword evidence="3" id="KW-0663">Pyridoxal phosphate</keyword>
<sequence length="461" mass="50048">MGSDKMKLSGWLPRKLSPSGPRYLALVNALEQDITEGRLTDGSRLPSHRKLAQQLGLSVGTVSKAYQEAEQRGIVSGHVGQGTFVRRPAPGRDEASAAREPVNLALNVPADGRETEILSELLAEVSQGRELAPLLNYHPHGGIRQHREIIAASVSGGSFIVDPMRLFLCNGAQHAIDIALRLVARPGDAVLVDSLTYSGFKAIGAANHLTLVPVAMDGEGAHPDALAAACRASGAKVFYCMPTLQSPTARTMSLARRRRIAELAEELDLKVIEDDVYGFFLPERPVLLTKLIPDRSFYITSYSKCVAPGFRLGTLTVPSAFTEQAELLLRASSVVPMFSETAVRLIESGKLDELVRERRQQALDRYRVFSGIFPAAERLEFPPFYGWLPLPPEWSAVGFAAAAGRDNIRVTYPIESMVDDTDPGAVRICLGGPKDLTELSNALYTLNEVIARPPPNAFSVA</sequence>
<dbReference type="InterPro" id="IPR051446">
    <property type="entry name" value="HTH_trans_reg/aminotransferase"/>
</dbReference>
<evidence type="ECO:0000256" key="2">
    <source>
        <dbReference type="ARBA" id="ARBA00016004"/>
    </source>
</evidence>
<dbReference type="InterPro" id="IPR015421">
    <property type="entry name" value="PyrdxlP-dep_Trfase_major"/>
</dbReference>
<evidence type="ECO:0000256" key="3">
    <source>
        <dbReference type="ARBA" id="ARBA00022898"/>
    </source>
</evidence>
<evidence type="ECO:0000256" key="7">
    <source>
        <dbReference type="ARBA" id="ARBA00031658"/>
    </source>
</evidence>
<dbReference type="RefSeq" id="WP_015930572.1">
    <property type="nucleotide sequence ID" value="NC_011894.1"/>
</dbReference>
<dbReference type="Gene3D" id="3.90.1150.10">
    <property type="entry name" value="Aspartate Aminotransferase, domain 1"/>
    <property type="match status" value="1"/>
</dbReference>
<dbReference type="GO" id="GO:0003677">
    <property type="term" value="F:DNA binding"/>
    <property type="evidence" value="ECO:0007669"/>
    <property type="project" value="UniProtKB-KW"/>
</dbReference>
<evidence type="ECO:0000256" key="6">
    <source>
        <dbReference type="ARBA" id="ARBA00023163"/>
    </source>
</evidence>
<dbReference type="SMART" id="SM00345">
    <property type="entry name" value="HTH_GNTR"/>
    <property type="match status" value="1"/>
</dbReference>
<accession>B8ITK7</accession>
<protein>
    <recommendedName>
        <fullName evidence="2">8-amino-7-oxononanoate synthase</fullName>
    </recommendedName>
    <alternativeName>
        <fullName evidence="7">Alpha-oxoamine synthase</fullName>
    </alternativeName>
</protein>
<comment type="similarity">
    <text evidence="1">In the C-terminal section; belongs to the class-I pyridoxal-phosphate-dependent aminotransferase family.</text>
</comment>
<dbReference type="SUPFAM" id="SSF53383">
    <property type="entry name" value="PLP-dependent transferases"/>
    <property type="match status" value="1"/>
</dbReference>
<evidence type="ECO:0000313" key="10">
    <source>
        <dbReference type="Proteomes" id="UP000008207"/>
    </source>
</evidence>
<dbReference type="InterPro" id="IPR036390">
    <property type="entry name" value="WH_DNA-bd_sf"/>
</dbReference>
<dbReference type="PANTHER" id="PTHR46577:SF1">
    <property type="entry name" value="HTH-TYPE TRANSCRIPTIONAL REGULATORY PROTEIN GABR"/>
    <property type="match status" value="1"/>
</dbReference>
<evidence type="ECO:0000259" key="8">
    <source>
        <dbReference type="PROSITE" id="PS50949"/>
    </source>
</evidence>
<dbReference type="Pfam" id="PF00155">
    <property type="entry name" value="Aminotran_1_2"/>
    <property type="match status" value="1"/>
</dbReference>
<dbReference type="InterPro" id="IPR000524">
    <property type="entry name" value="Tscrpt_reg_HTH_GntR"/>
</dbReference>
<feature type="domain" description="HTH gntR-type" evidence="8">
    <location>
        <begin position="20"/>
        <end position="88"/>
    </location>
</feature>
<dbReference type="Proteomes" id="UP000008207">
    <property type="component" value="Chromosome"/>
</dbReference>
<dbReference type="OrthoDB" id="9804020at2"/>
<keyword evidence="6" id="KW-0804">Transcription</keyword>
<dbReference type="InterPro" id="IPR036388">
    <property type="entry name" value="WH-like_DNA-bd_sf"/>
</dbReference>
<dbReference type="SUPFAM" id="SSF46785">
    <property type="entry name" value="Winged helix' DNA-binding domain"/>
    <property type="match status" value="1"/>
</dbReference>
<evidence type="ECO:0000256" key="5">
    <source>
        <dbReference type="ARBA" id="ARBA00023125"/>
    </source>
</evidence>
<dbReference type="KEGG" id="mno:Mnod_4044"/>
<gene>
    <name evidence="9" type="ordered locus">Mnod_4044</name>
</gene>
<keyword evidence="9" id="KW-0808">Transferase</keyword>
<dbReference type="eggNOG" id="COG1167">
    <property type="taxonomic scope" value="Bacteria"/>
</dbReference>
<dbReference type="PROSITE" id="PS50949">
    <property type="entry name" value="HTH_GNTR"/>
    <property type="match status" value="1"/>
</dbReference>
<dbReference type="AlphaFoldDB" id="B8ITK7"/>
<dbReference type="GO" id="GO:0008483">
    <property type="term" value="F:transaminase activity"/>
    <property type="evidence" value="ECO:0007669"/>
    <property type="project" value="UniProtKB-KW"/>
</dbReference>
<dbReference type="InterPro" id="IPR015422">
    <property type="entry name" value="PyrdxlP-dep_Trfase_small"/>
</dbReference>
<dbReference type="Gene3D" id="1.10.10.10">
    <property type="entry name" value="Winged helix-like DNA-binding domain superfamily/Winged helix DNA-binding domain"/>
    <property type="match status" value="1"/>
</dbReference>